<evidence type="ECO:0000256" key="1">
    <source>
        <dbReference type="SAM" id="MobiDB-lite"/>
    </source>
</evidence>
<dbReference type="AlphaFoldDB" id="A0A8H3J7D8"/>
<feature type="compositionally biased region" description="Polar residues" evidence="1">
    <location>
        <begin position="136"/>
        <end position="178"/>
    </location>
</feature>
<dbReference type="Proteomes" id="UP000664521">
    <property type="component" value="Unassembled WGS sequence"/>
</dbReference>
<organism evidence="2 3">
    <name type="scientific">Heterodermia speciosa</name>
    <dbReference type="NCBI Taxonomy" id="116794"/>
    <lineage>
        <taxon>Eukaryota</taxon>
        <taxon>Fungi</taxon>
        <taxon>Dikarya</taxon>
        <taxon>Ascomycota</taxon>
        <taxon>Pezizomycotina</taxon>
        <taxon>Lecanoromycetes</taxon>
        <taxon>OSLEUM clade</taxon>
        <taxon>Lecanoromycetidae</taxon>
        <taxon>Caliciales</taxon>
        <taxon>Physciaceae</taxon>
        <taxon>Heterodermia</taxon>
    </lineage>
</organism>
<evidence type="ECO:0000313" key="3">
    <source>
        <dbReference type="Proteomes" id="UP000664521"/>
    </source>
</evidence>
<reference evidence="2" key="1">
    <citation type="submission" date="2021-03" db="EMBL/GenBank/DDBJ databases">
        <authorList>
            <person name="Tagirdzhanova G."/>
        </authorList>
    </citation>
    <scope>NUCLEOTIDE SEQUENCE</scope>
</reference>
<evidence type="ECO:0000313" key="2">
    <source>
        <dbReference type="EMBL" id="CAF9941985.1"/>
    </source>
</evidence>
<gene>
    <name evidence="2" type="ORF">HETSPECPRED_004598</name>
</gene>
<dbReference type="EMBL" id="CAJPDS010000281">
    <property type="protein sequence ID" value="CAF9941985.1"/>
    <property type="molecule type" value="Genomic_DNA"/>
</dbReference>
<name>A0A8H3J7D8_9LECA</name>
<protein>
    <submittedName>
        <fullName evidence="2">Uncharacterized protein</fullName>
    </submittedName>
</protein>
<feature type="region of interest" description="Disordered" evidence="1">
    <location>
        <begin position="134"/>
        <end position="178"/>
    </location>
</feature>
<proteinExistence type="predicted"/>
<accession>A0A8H3J7D8</accession>
<sequence>MANTTTSLESKPLIRCDDVIKRAFPSLVEALRKLDDTVSTKLKRKSVNAINRTVKSIQESLQYDRKETLIWQDIFDSFQSGVSRRSLDTRIREAENLSLIEKNKRILAESEIATANGWLQQFENARASHAAYLKNTGHSPTTPDHSINQSTGSDASNHTINQSIGSDASNHTSNQSTD</sequence>
<comment type="caution">
    <text evidence="2">The sequence shown here is derived from an EMBL/GenBank/DDBJ whole genome shotgun (WGS) entry which is preliminary data.</text>
</comment>
<keyword evidence="3" id="KW-1185">Reference proteome</keyword>
<feature type="non-terminal residue" evidence="2">
    <location>
        <position position="178"/>
    </location>
</feature>